<name>A0A811LTA0_9BILA</name>
<accession>A0A811LTA0</accession>
<proteinExistence type="predicted"/>
<dbReference type="InterPro" id="IPR011333">
    <property type="entry name" value="SKP1/BTB/POZ_sf"/>
</dbReference>
<dbReference type="EMBL" id="CAJFDH010000006">
    <property type="protein sequence ID" value="CAD5230933.1"/>
    <property type="molecule type" value="Genomic_DNA"/>
</dbReference>
<dbReference type="SMART" id="SM00225">
    <property type="entry name" value="BTB"/>
    <property type="match status" value="1"/>
</dbReference>
<dbReference type="PANTHER" id="PTHR22744">
    <property type="entry name" value="HELIX LOOP HELIX PROTEIN 21-RELATED"/>
    <property type="match status" value="1"/>
</dbReference>
<dbReference type="SUPFAM" id="SSF54695">
    <property type="entry name" value="POZ domain"/>
    <property type="match status" value="1"/>
</dbReference>
<sequence>MVIDFTTPTPLRQFQLEIDGQVLYVNAHYLAEISPYFEALCFANFREHEDNKVELEDVDFEDMLEVLRVVCPDENYEFEQRITAQNIPSLIYLSSRLLLQNLRRDLEATLQSNPLLDDPDVSTQSLVLILGEAVLAEFSEMSISQMCRKLGKRSKEEAFKLVETLFPPAFAVQLTERLQSYYYQQPMCQKETPHNWNDSVYMRLFF</sequence>
<keyword evidence="3" id="KW-1185">Reference proteome</keyword>
<feature type="domain" description="BTB" evidence="1">
    <location>
        <begin position="12"/>
        <end position="70"/>
    </location>
</feature>
<protein>
    <recommendedName>
        <fullName evidence="1">BTB domain-containing protein</fullName>
    </recommendedName>
</protein>
<evidence type="ECO:0000313" key="2">
    <source>
        <dbReference type="EMBL" id="CAD5230933.1"/>
    </source>
</evidence>
<dbReference type="CDD" id="cd18186">
    <property type="entry name" value="BTB_POZ_ZBTB_KLHL-like"/>
    <property type="match status" value="1"/>
</dbReference>
<dbReference type="InterPro" id="IPR000210">
    <property type="entry name" value="BTB/POZ_dom"/>
</dbReference>
<dbReference type="Proteomes" id="UP000614601">
    <property type="component" value="Unassembled WGS sequence"/>
</dbReference>
<comment type="caution">
    <text evidence="2">The sequence shown here is derived from an EMBL/GenBank/DDBJ whole genome shotgun (WGS) entry which is preliminary data.</text>
</comment>
<dbReference type="PANTHER" id="PTHR22744:SF14">
    <property type="entry name" value="BTB DOMAIN-CONTAINING PROTEIN-RELATED"/>
    <property type="match status" value="1"/>
</dbReference>
<dbReference type="AlphaFoldDB" id="A0A811LTA0"/>
<gene>
    <name evidence="2" type="ORF">BOKJ2_LOCUS14389</name>
</gene>
<dbReference type="EMBL" id="CAJFCW020000006">
    <property type="protein sequence ID" value="CAG9128181.1"/>
    <property type="molecule type" value="Genomic_DNA"/>
</dbReference>
<evidence type="ECO:0000313" key="3">
    <source>
        <dbReference type="Proteomes" id="UP000614601"/>
    </source>
</evidence>
<dbReference type="OrthoDB" id="5804679at2759"/>
<organism evidence="2 3">
    <name type="scientific">Bursaphelenchus okinawaensis</name>
    <dbReference type="NCBI Taxonomy" id="465554"/>
    <lineage>
        <taxon>Eukaryota</taxon>
        <taxon>Metazoa</taxon>
        <taxon>Ecdysozoa</taxon>
        <taxon>Nematoda</taxon>
        <taxon>Chromadorea</taxon>
        <taxon>Rhabditida</taxon>
        <taxon>Tylenchina</taxon>
        <taxon>Tylenchomorpha</taxon>
        <taxon>Aphelenchoidea</taxon>
        <taxon>Aphelenchoididae</taxon>
        <taxon>Bursaphelenchus</taxon>
    </lineage>
</organism>
<dbReference type="PROSITE" id="PS50097">
    <property type="entry name" value="BTB"/>
    <property type="match status" value="1"/>
</dbReference>
<dbReference type="Gene3D" id="3.30.710.10">
    <property type="entry name" value="Potassium Channel Kv1.1, Chain A"/>
    <property type="match status" value="1"/>
</dbReference>
<dbReference type="Pfam" id="PF00651">
    <property type="entry name" value="BTB"/>
    <property type="match status" value="1"/>
</dbReference>
<evidence type="ECO:0000259" key="1">
    <source>
        <dbReference type="PROSITE" id="PS50097"/>
    </source>
</evidence>
<dbReference type="Proteomes" id="UP000783686">
    <property type="component" value="Unassembled WGS sequence"/>
</dbReference>
<reference evidence="2" key="1">
    <citation type="submission" date="2020-09" db="EMBL/GenBank/DDBJ databases">
        <authorList>
            <person name="Kikuchi T."/>
        </authorList>
    </citation>
    <scope>NUCLEOTIDE SEQUENCE</scope>
    <source>
        <strain evidence="2">SH1</strain>
    </source>
</reference>